<feature type="non-terminal residue" evidence="1">
    <location>
        <position position="62"/>
    </location>
</feature>
<evidence type="ECO:0000313" key="2">
    <source>
        <dbReference type="Proteomes" id="UP001331761"/>
    </source>
</evidence>
<protein>
    <submittedName>
        <fullName evidence="1">Uncharacterized protein</fullName>
    </submittedName>
</protein>
<accession>A0AAN8F0U3</accession>
<organism evidence="1 2">
    <name type="scientific">Trichostrongylus colubriformis</name>
    <name type="common">Black scour worm</name>
    <dbReference type="NCBI Taxonomy" id="6319"/>
    <lineage>
        <taxon>Eukaryota</taxon>
        <taxon>Metazoa</taxon>
        <taxon>Ecdysozoa</taxon>
        <taxon>Nematoda</taxon>
        <taxon>Chromadorea</taxon>
        <taxon>Rhabditida</taxon>
        <taxon>Rhabditina</taxon>
        <taxon>Rhabditomorpha</taxon>
        <taxon>Strongyloidea</taxon>
        <taxon>Trichostrongylidae</taxon>
        <taxon>Trichostrongylus</taxon>
    </lineage>
</organism>
<keyword evidence="2" id="KW-1185">Reference proteome</keyword>
<sequence>MPEAVWLYFIVSLNGEVLLKLKIMNSSRSDKPNFFQKLKSWRSNHEKNTSSCTEVVVYTGDS</sequence>
<dbReference type="Proteomes" id="UP001331761">
    <property type="component" value="Unassembled WGS sequence"/>
</dbReference>
<gene>
    <name evidence="1" type="ORF">GCK32_019493</name>
</gene>
<proteinExistence type="predicted"/>
<dbReference type="AlphaFoldDB" id="A0AAN8F0U3"/>
<name>A0AAN8F0U3_TRICO</name>
<evidence type="ECO:0000313" key="1">
    <source>
        <dbReference type="EMBL" id="KAK5971055.1"/>
    </source>
</evidence>
<reference evidence="1 2" key="1">
    <citation type="submission" date="2019-10" db="EMBL/GenBank/DDBJ databases">
        <title>Assembly and Annotation for the nematode Trichostrongylus colubriformis.</title>
        <authorList>
            <person name="Martin J."/>
        </authorList>
    </citation>
    <scope>NUCLEOTIDE SEQUENCE [LARGE SCALE GENOMIC DNA]</scope>
    <source>
        <strain evidence="1">G859</strain>
        <tissue evidence="1">Whole worm</tissue>
    </source>
</reference>
<comment type="caution">
    <text evidence="1">The sequence shown here is derived from an EMBL/GenBank/DDBJ whole genome shotgun (WGS) entry which is preliminary data.</text>
</comment>
<dbReference type="EMBL" id="WIXE01018292">
    <property type="protein sequence ID" value="KAK5971055.1"/>
    <property type="molecule type" value="Genomic_DNA"/>
</dbReference>